<reference evidence="2 3" key="1">
    <citation type="submission" date="2019-02" db="EMBL/GenBank/DDBJ databases">
        <title>Deep-cultivation of Planctomycetes and their phenomic and genomic characterization uncovers novel biology.</title>
        <authorList>
            <person name="Wiegand S."/>
            <person name="Jogler M."/>
            <person name="Boedeker C."/>
            <person name="Pinto D."/>
            <person name="Vollmers J."/>
            <person name="Rivas-Marin E."/>
            <person name="Kohn T."/>
            <person name="Peeters S.H."/>
            <person name="Heuer A."/>
            <person name="Rast P."/>
            <person name="Oberbeckmann S."/>
            <person name="Bunk B."/>
            <person name="Jeske O."/>
            <person name="Meyerdierks A."/>
            <person name="Storesund J.E."/>
            <person name="Kallscheuer N."/>
            <person name="Luecker S."/>
            <person name="Lage O.M."/>
            <person name="Pohl T."/>
            <person name="Merkel B.J."/>
            <person name="Hornburger P."/>
            <person name="Mueller R.-W."/>
            <person name="Bruemmer F."/>
            <person name="Labrenz M."/>
            <person name="Spormann A.M."/>
            <person name="Op den Camp H."/>
            <person name="Overmann J."/>
            <person name="Amann R."/>
            <person name="Jetten M.S.M."/>
            <person name="Mascher T."/>
            <person name="Medema M.H."/>
            <person name="Devos D.P."/>
            <person name="Kaster A.-K."/>
            <person name="Ovreas L."/>
            <person name="Rohde M."/>
            <person name="Galperin M.Y."/>
            <person name="Jogler C."/>
        </authorList>
    </citation>
    <scope>NUCLEOTIDE SEQUENCE [LARGE SCALE GENOMIC DNA]</scope>
    <source>
        <strain evidence="2 3">Poly30</strain>
    </source>
</reference>
<name>A0A518EXN1_9BACT</name>
<sequence length="381" mass="40039" precursor="true">MQRNTFSIAATCLAAISLSTGASAQYSESFESYTAPSAIEGQGGWQNWDVCATGNQLFNTVTTAQAATGTKSLRLLGSTAAGGTCAACSDTTHELNGPYTSGEWTFKVKTWIPNTFAGDAYVILMNTYNNCGGPYDWSTQIRFSDSGQVIVDAIGGTNYVPINGNQPILFDQWGELKVEIDLNNNTVVFSYNDVEMSGGDWAPGTGVPEIKALDLYPGSDDTTEWFVDDISLTAGIVGGPVGTNYCMANPNSTGGTGVMGATGSRSVTANDLTLQGTGLPNLSFGFFITSNTSVFVPNPGGSSGNLCVGGAVGRYVGPGQIKNSGLNGTIELLINNQLTPTPTGFVQIQSGETRFFQLWHRDSSGGTPTSNFTDGYEITFN</sequence>
<proteinExistence type="predicted"/>
<gene>
    <name evidence="2" type="ORF">Poly30_43950</name>
</gene>
<feature type="signal peptide" evidence="1">
    <location>
        <begin position="1"/>
        <end position="24"/>
    </location>
</feature>
<dbReference type="AlphaFoldDB" id="A0A518EXN1"/>
<organism evidence="2 3">
    <name type="scientific">Saltatorellus ferox</name>
    <dbReference type="NCBI Taxonomy" id="2528018"/>
    <lineage>
        <taxon>Bacteria</taxon>
        <taxon>Pseudomonadati</taxon>
        <taxon>Planctomycetota</taxon>
        <taxon>Planctomycetia</taxon>
        <taxon>Planctomycetia incertae sedis</taxon>
        <taxon>Saltatorellus</taxon>
    </lineage>
</organism>
<dbReference type="OrthoDB" id="1601838at2"/>
<feature type="chain" id="PRO_5021934987" evidence="1">
    <location>
        <begin position="25"/>
        <end position="381"/>
    </location>
</feature>
<keyword evidence="3" id="KW-1185">Reference proteome</keyword>
<protein>
    <submittedName>
        <fullName evidence="2">Uncharacterized protein</fullName>
    </submittedName>
</protein>
<evidence type="ECO:0000256" key="1">
    <source>
        <dbReference type="SAM" id="SignalP"/>
    </source>
</evidence>
<dbReference type="Proteomes" id="UP000320390">
    <property type="component" value="Chromosome"/>
</dbReference>
<keyword evidence="1" id="KW-0732">Signal</keyword>
<dbReference type="RefSeq" id="WP_145202191.1">
    <property type="nucleotide sequence ID" value="NZ_CP036434.1"/>
</dbReference>
<evidence type="ECO:0000313" key="2">
    <source>
        <dbReference type="EMBL" id="QDV08840.1"/>
    </source>
</evidence>
<evidence type="ECO:0000313" key="3">
    <source>
        <dbReference type="Proteomes" id="UP000320390"/>
    </source>
</evidence>
<dbReference type="EMBL" id="CP036434">
    <property type="protein sequence ID" value="QDV08840.1"/>
    <property type="molecule type" value="Genomic_DNA"/>
</dbReference>
<accession>A0A518EXN1</accession>